<dbReference type="CDD" id="cd00609">
    <property type="entry name" value="AAT_like"/>
    <property type="match status" value="1"/>
</dbReference>
<dbReference type="GO" id="GO:0000105">
    <property type="term" value="P:L-histidine biosynthetic process"/>
    <property type="evidence" value="ECO:0007669"/>
    <property type="project" value="UniProtKB-KW"/>
</dbReference>
<dbReference type="EMBL" id="CP053085">
    <property type="protein sequence ID" value="QJR36686.1"/>
    <property type="molecule type" value="Genomic_DNA"/>
</dbReference>
<evidence type="ECO:0000256" key="8">
    <source>
        <dbReference type="ARBA" id="ARBA00022898"/>
    </source>
</evidence>
<keyword evidence="9" id="KW-0368">Histidine biosynthesis</keyword>
<keyword evidence="5 13" id="KW-0032">Aminotransferase</keyword>
<keyword evidence="8 11" id="KW-0663">Pyridoxal phosphate</keyword>
<dbReference type="PANTHER" id="PTHR43643">
    <property type="entry name" value="HISTIDINOL-PHOSPHATE AMINOTRANSFERASE 2"/>
    <property type="match status" value="1"/>
</dbReference>
<evidence type="ECO:0000256" key="5">
    <source>
        <dbReference type="ARBA" id="ARBA00022576"/>
    </source>
</evidence>
<gene>
    <name evidence="13" type="ORF">HKW67_14785</name>
</gene>
<keyword evidence="7 13" id="KW-0808">Transferase</keyword>
<keyword evidence="6" id="KW-0028">Amino-acid biosynthesis</keyword>
<comment type="similarity">
    <text evidence="3">Belongs to the class-II pyridoxal-phosphate-dependent aminotransferase family. Histidinol-phosphate aminotransferase subfamily.</text>
</comment>
<evidence type="ECO:0000256" key="4">
    <source>
        <dbReference type="ARBA" id="ARBA00012748"/>
    </source>
</evidence>
<dbReference type="InterPro" id="IPR050106">
    <property type="entry name" value="HistidinolP_aminotransfase"/>
</dbReference>
<evidence type="ECO:0000256" key="10">
    <source>
        <dbReference type="ARBA" id="ARBA00047481"/>
    </source>
</evidence>
<evidence type="ECO:0000256" key="1">
    <source>
        <dbReference type="ARBA" id="ARBA00001933"/>
    </source>
</evidence>
<dbReference type="GO" id="GO:0004400">
    <property type="term" value="F:histidinol-phosphate transaminase activity"/>
    <property type="evidence" value="ECO:0007669"/>
    <property type="project" value="UniProtKB-EC"/>
</dbReference>
<dbReference type="RefSeq" id="WP_171226119.1">
    <property type="nucleotide sequence ID" value="NZ_CP053085.1"/>
</dbReference>
<feature type="domain" description="Aminotransferase class I/classII large" evidence="12">
    <location>
        <begin position="31"/>
        <end position="345"/>
    </location>
</feature>
<evidence type="ECO:0000313" key="13">
    <source>
        <dbReference type="EMBL" id="QJR36686.1"/>
    </source>
</evidence>
<dbReference type="InterPro" id="IPR015421">
    <property type="entry name" value="PyrdxlP-dep_Trfase_major"/>
</dbReference>
<dbReference type="PROSITE" id="PS00599">
    <property type="entry name" value="AA_TRANSFER_CLASS_2"/>
    <property type="match status" value="1"/>
</dbReference>
<accession>A0A6M4IT77</accession>
<dbReference type="Gene3D" id="3.40.640.10">
    <property type="entry name" value="Type I PLP-dependent aspartate aminotransferase-like (Major domain)"/>
    <property type="match status" value="1"/>
</dbReference>
<evidence type="ECO:0000256" key="11">
    <source>
        <dbReference type="RuleBase" id="RU003693"/>
    </source>
</evidence>
<dbReference type="EC" id="2.6.1.9" evidence="4"/>
<protein>
    <recommendedName>
        <fullName evidence="4">histidinol-phosphate transaminase</fullName>
        <ecNumber evidence="4">2.6.1.9</ecNumber>
    </recommendedName>
</protein>
<dbReference type="InterPro" id="IPR015424">
    <property type="entry name" value="PyrdxlP-dep_Trfase"/>
</dbReference>
<sequence>MTDNSQRLAVARAAYDAVPLYDPKRAPVDLDLTDNTNLWGIPPEAERAWRELPVARITRYPTLYAAELKQALAAYVGVTADMIVTGCGSDDILDSAMRAFGEADDLVAGPEPSFAMIPIFARMNALRYTGCVELPSHQPDIEALLATKPKLLYLCSPNNPTGALVARDTIERVLREAPGVVFLDEAYAEFAGVSSVDLVQQSDRLLVIRTMSKAFGLAGLRIGYAIGQPSLVMEVEKSRGPYKLNAMAEQTALAALQHDMPWVNEHIALAVELRERLADALRSRGFAPLASHANFVCVPVPDCVNVGLALRERGVAVRPFPGLPHIGDTLRISVGPWPLLERFLAAFDDVMATGRSA</sequence>
<organism evidence="13 14">
    <name type="scientific">Gemmatimonas groenlandica</name>
    <dbReference type="NCBI Taxonomy" id="2732249"/>
    <lineage>
        <taxon>Bacteria</taxon>
        <taxon>Pseudomonadati</taxon>
        <taxon>Gemmatimonadota</taxon>
        <taxon>Gemmatimonadia</taxon>
        <taxon>Gemmatimonadales</taxon>
        <taxon>Gemmatimonadaceae</taxon>
        <taxon>Gemmatimonas</taxon>
    </lineage>
</organism>
<evidence type="ECO:0000256" key="6">
    <source>
        <dbReference type="ARBA" id="ARBA00022605"/>
    </source>
</evidence>
<evidence type="ECO:0000259" key="12">
    <source>
        <dbReference type="Pfam" id="PF00155"/>
    </source>
</evidence>
<dbReference type="PANTHER" id="PTHR43643:SF6">
    <property type="entry name" value="HISTIDINOL-PHOSPHATE AMINOTRANSFERASE"/>
    <property type="match status" value="1"/>
</dbReference>
<evidence type="ECO:0000256" key="7">
    <source>
        <dbReference type="ARBA" id="ARBA00022679"/>
    </source>
</evidence>
<dbReference type="KEGG" id="ggr:HKW67_14785"/>
<comment type="catalytic activity">
    <reaction evidence="10">
        <text>L-histidinol phosphate + 2-oxoglutarate = 3-(imidazol-4-yl)-2-oxopropyl phosphate + L-glutamate</text>
        <dbReference type="Rhea" id="RHEA:23744"/>
        <dbReference type="ChEBI" id="CHEBI:16810"/>
        <dbReference type="ChEBI" id="CHEBI:29985"/>
        <dbReference type="ChEBI" id="CHEBI:57766"/>
        <dbReference type="ChEBI" id="CHEBI:57980"/>
        <dbReference type="EC" id="2.6.1.9"/>
    </reaction>
</comment>
<dbReference type="Pfam" id="PF00155">
    <property type="entry name" value="Aminotran_1_2"/>
    <property type="match status" value="1"/>
</dbReference>
<dbReference type="InterPro" id="IPR004839">
    <property type="entry name" value="Aminotransferase_I/II_large"/>
</dbReference>
<keyword evidence="14" id="KW-1185">Reference proteome</keyword>
<evidence type="ECO:0000256" key="3">
    <source>
        <dbReference type="ARBA" id="ARBA00007970"/>
    </source>
</evidence>
<dbReference type="InterPro" id="IPR015422">
    <property type="entry name" value="PyrdxlP-dep_Trfase_small"/>
</dbReference>
<name>A0A6M4IT77_9BACT</name>
<evidence type="ECO:0000313" key="14">
    <source>
        <dbReference type="Proteomes" id="UP000500938"/>
    </source>
</evidence>
<dbReference type="Proteomes" id="UP000500938">
    <property type="component" value="Chromosome"/>
</dbReference>
<comment type="cofactor">
    <cofactor evidence="1 11">
        <name>pyridoxal 5'-phosphate</name>
        <dbReference type="ChEBI" id="CHEBI:597326"/>
    </cofactor>
</comment>
<proteinExistence type="inferred from homology"/>
<evidence type="ECO:0000256" key="2">
    <source>
        <dbReference type="ARBA" id="ARBA00005011"/>
    </source>
</evidence>
<dbReference type="SUPFAM" id="SSF53383">
    <property type="entry name" value="PLP-dependent transferases"/>
    <property type="match status" value="1"/>
</dbReference>
<dbReference type="Gene3D" id="3.90.1150.10">
    <property type="entry name" value="Aspartate Aminotransferase, domain 1"/>
    <property type="match status" value="1"/>
</dbReference>
<reference evidence="13 14" key="1">
    <citation type="submission" date="2020-05" db="EMBL/GenBank/DDBJ databases">
        <title>Complete genome sequence of Gemmatimonas greenlandica TET16.</title>
        <authorList>
            <person name="Zeng Y."/>
        </authorList>
    </citation>
    <scope>NUCLEOTIDE SEQUENCE [LARGE SCALE GENOMIC DNA]</scope>
    <source>
        <strain evidence="13 14">TET16</strain>
    </source>
</reference>
<dbReference type="GO" id="GO:0030170">
    <property type="term" value="F:pyridoxal phosphate binding"/>
    <property type="evidence" value="ECO:0007669"/>
    <property type="project" value="InterPro"/>
</dbReference>
<dbReference type="InterPro" id="IPR001917">
    <property type="entry name" value="Aminotrans_II_pyridoxalP_BS"/>
</dbReference>
<dbReference type="AlphaFoldDB" id="A0A6M4IT77"/>
<comment type="pathway">
    <text evidence="2">Amino-acid biosynthesis; L-histidine biosynthesis; L-histidine from 5-phospho-alpha-D-ribose 1-diphosphate: step 7/9.</text>
</comment>
<evidence type="ECO:0000256" key="9">
    <source>
        <dbReference type="ARBA" id="ARBA00023102"/>
    </source>
</evidence>